<name>A0AB73I3W3_AQUAC</name>
<reference evidence="1" key="1">
    <citation type="submission" date="2022-09" db="EMBL/GenBank/DDBJ databases">
        <title>Intensive care unit water sources are persistently colonized with multi-drug resistant bacteria and are the site of extensive horizontal gene transfer of antibiotic resistance genes.</title>
        <authorList>
            <person name="Diorio-Toth L."/>
        </authorList>
    </citation>
    <scope>NUCLEOTIDE SEQUENCE</scope>
    <source>
        <strain evidence="1">GD04146</strain>
    </source>
</reference>
<evidence type="ECO:0000313" key="2">
    <source>
        <dbReference type="Proteomes" id="UP001158058"/>
    </source>
</evidence>
<accession>A0AB73I3W3</accession>
<proteinExistence type="predicted"/>
<sequence length="85" mass="9428">MQPSQLKLSGYSSTSKLEEIFASYMVDIAYLSEVSESYALVAPDEPEHTNLNIEADREWLIEVIKSIMTQAGEANVQISFSPSTP</sequence>
<organism evidence="1 2">
    <name type="scientific">Aquipseudomonas alcaligenes</name>
    <name type="common">Pseudomonas alcaligenes</name>
    <dbReference type="NCBI Taxonomy" id="43263"/>
    <lineage>
        <taxon>Bacteria</taxon>
        <taxon>Pseudomonadati</taxon>
        <taxon>Pseudomonadota</taxon>
        <taxon>Gammaproteobacteria</taxon>
        <taxon>Pseudomonadales</taxon>
        <taxon>Pseudomonadaceae</taxon>
        <taxon>Aquipseudomonas</taxon>
    </lineage>
</organism>
<dbReference type="AlphaFoldDB" id="A0AB73I3W3"/>
<dbReference type="Proteomes" id="UP001158058">
    <property type="component" value="Unassembled WGS sequence"/>
</dbReference>
<protein>
    <submittedName>
        <fullName evidence="1">Uncharacterized protein</fullName>
    </submittedName>
</protein>
<comment type="caution">
    <text evidence="1">The sequence shown here is derived from an EMBL/GenBank/DDBJ whole genome shotgun (WGS) entry which is preliminary data.</text>
</comment>
<dbReference type="EMBL" id="JAODZF010000019">
    <property type="protein sequence ID" value="MDH0144611.1"/>
    <property type="molecule type" value="Genomic_DNA"/>
</dbReference>
<dbReference type="RefSeq" id="WP_280003448.1">
    <property type="nucleotide sequence ID" value="NZ_JAODZF010000019.1"/>
</dbReference>
<gene>
    <name evidence="1" type="ORF">N7380_20040</name>
</gene>
<evidence type="ECO:0000313" key="1">
    <source>
        <dbReference type="EMBL" id="MDH0144611.1"/>
    </source>
</evidence>